<name>A0A7J6H5S1_CANSA</name>
<evidence type="ECO:0000313" key="2">
    <source>
        <dbReference type="Proteomes" id="UP000525078"/>
    </source>
</evidence>
<dbReference type="EMBL" id="JAATIP010000028">
    <property type="protein sequence ID" value="KAF4390613.1"/>
    <property type="molecule type" value="Genomic_DNA"/>
</dbReference>
<organism evidence="1 2">
    <name type="scientific">Cannabis sativa</name>
    <name type="common">Hemp</name>
    <name type="synonym">Marijuana</name>
    <dbReference type="NCBI Taxonomy" id="3483"/>
    <lineage>
        <taxon>Eukaryota</taxon>
        <taxon>Viridiplantae</taxon>
        <taxon>Streptophyta</taxon>
        <taxon>Embryophyta</taxon>
        <taxon>Tracheophyta</taxon>
        <taxon>Spermatophyta</taxon>
        <taxon>Magnoliopsida</taxon>
        <taxon>eudicotyledons</taxon>
        <taxon>Gunneridae</taxon>
        <taxon>Pentapetalae</taxon>
        <taxon>rosids</taxon>
        <taxon>fabids</taxon>
        <taxon>Rosales</taxon>
        <taxon>Cannabaceae</taxon>
        <taxon>Cannabis</taxon>
    </lineage>
</organism>
<comment type="caution">
    <text evidence="1">The sequence shown here is derived from an EMBL/GenBank/DDBJ whole genome shotgun (WGS) entry which is preliminary data.</text>
</comment>
<dbReference type="PANTHER" id="PTHR33116:SF86">
    <property type="entry name" value="REVERSE TRANSCRIPTASE DOMAIN-CONTAINING PROTEIN"/>
    <property type="match status" value="1"/>
</dbReference>
<dbReference type="AlphaFoldDB" id="A0A7J6H5S1"/>
<proteinExistence type="predicted"/>
<dbReference type="PANTHER" id="PTHR33116">
    <property type="entry name" value="REVERSE TRANSCRIPTASE ZINC-BINDING DOMAIN-CONTAINING PROTEIN-RELATED-RELATED"/>
    <property type="match status" value="1"/>
</dbReference>
<dbReference type="Proteomes" id="UP000525078">
    <property type="component" value="Unassembled WGS sequence"/>
</dbReference>
<accession>A0A7J6H5S1</accession>
<reference evidence="1 2" key="1">
    <citation type="journal article" date="2020" name="bioRxiv">
        <title>Sequence and annotation of 42 cannabis genomes reveals extensive copy number variation in cannabinoid synthesis and pathogen resistance genes.</title>
        <authorList>
            <person name="Mckernan K.J."/>
            <person name="Helbert Y."/>
            <person name="Kane L.T."/>
            <person name="Ebling H."/>
            <person name="Zhang L."/>
            <person name="Liu B."/>
            <person name="Eaton Z."/>
            <person name="Mclaughlin S."/>
            <person name="Kingan S."/>
            <person name="Baybayan P."/>
            <person name="Concepcion G."/>
            <person name="Jordan M."/>
            <person name="Riva A."/>
            <person name="Barbazuk W."/>
            <person name="Harkins T."/>
        </authorList>
    </citation>
    <scope>NUCLEOTIDE SEQUENCE [LARGE SCALE GENOMIC DNA]</scope>
    <source>
        <strain evidence="2">cv. Jamaican Lion 4</strain>
        <tissue evidence="1">Leaf</tissue>
    </source>
</reference>
<evidence type="ECO:0000313" key="1">
    <source>
        <dbReference type="EMBL" id="KAF4390613.1"/>
    </source>
</evidence>
<evidence type="ECO:0008006" key="3">
    <source>
        <dbReference type="Google" id="ProtNLM"/>
    </source>
</evidence>
<gene>
    <name evidence="1" type="ORF">F8388_006110</name>
</gene>
<sequence>MVWFMEANMWARDQRCFWIVKEAWAKRLHQNPMINFYRKVKNISRKLQVWNKAQFKHLTRQRRSEDYKPLQEKVLKRVQGWKSKLLSNAGRTCLIKSVGSTLSNYIASSDVLPKATANSIDKKLRDFWWGDKVDKRVLHPIA</sequence>
<protein>
    <recommendedName>
        <fullName evidence="3">Reverse transcriptase</fullName>
    </recommendedName>
</protein>